<feature type="domain" description="Solute-binding protein family 3/N-terminal" evidence="4">
    <location>
        <begin position="36"/>
        <end position="257"/>
    </location>
</feature>
<evidence type="ECO:0000313" key="5">
    <source>
        <dbReference type="EMBL" id="QRH01497.1"/>
    </source>
</evidence>
<keyword evidence="6" id="KW-1185">Reference proteome</keyword>
<dbReference type="EMBL" id="CP069213">
    <property type="protein sequence ID" value="QRH01497.1"/>
    <property type="molecule type" value="Genomic_DNA"/>
</dbReference>
<dbReference type="PANTHER" id="PTHR35936:SF6">
    <property type="entry name" value="AMINO ACID ABC TRANSPORTER SUBSTRATE-BINDING PAAT FAMILY PROTEIN"/>
    <property type="match status" value="1"/>
</dbReference>
<accession>A0ABX7G2H3</accession>
<evidence type="ECO:0000256" key="2">
    <source>
        <dbReference type="ARBA" id="ARBA00022729"/>
    </source>
</evidence>
<reference evidence="5 6" key="1">
    <citation type="journal article" date="2012" name="Antonie Van Leeuwenhoek">
        <title>Shewanella litorisediminis sp. nov., a gammaproteobacterium isolated from a tidal flat sediment.</title>
        <authorList>
            <person name="Lee M.H."/>
            <person name="Yoon J.H."/>
        </authorList>
    </citation>
    <scope>NUCLEOTIDE SEQUENCE [LARGE SCALE GENOMIC DNA]</scope>
    <source>
        <strain evidence="5 6">SMK1-12</strain>
    </source>
</reference>
<dbReference type="Gene3D" id="3.40.190.10">
    <property type="entry name" value="Periplasmic binding protein-like II"/>
    <property type="match status" value="2"/>
</dbReference>
<dbReference type="InterPro" id="IPR001638">
    <property type="entry name" value="Solute-binding_3/MltF_N"/>
</dbReference>
<gene>
    <name evidence="5" type="ORF">JQC75_16875</name>
</gene>
<dbReference type="Pfam" id="PF00497">
    <property type="entry name" value="SBP_bac_3"/>
    <property type="match status" value="1"/>
</dbReference>
<sequence>MFKLLYTLVFCSFVTLFSTAVNAQNESPLVFCVESTEFPPFNYFVRDGKHKTETLAGYDIEVLKHVFEDIPYEVIALPWRRCLMSLTTGAVDAAMSASMNDQRRKDYISSAPYYYLTPGYFFLKQNTDAPREVAAAEDLWQYGALCGLGGHNYANFGLAAEKDVMRMASYEQLAETLKMGRCHFYLDRLELVAPNMALMDNPPLPPLEKGLINGAAAEPFYVLISRKSPNSESLKRLFDERIAVLRASGKLAQILEQATKQVEPATR</sequence>
<dbReference type="PANTHER" id="PTHR35936">
    <property type="entry name" value="MEMBRANE-BOUND LYTIC MUREIN TRANSGLYCOSYLASE F"/>
    <property type="match status" value="1"/>
</dbReference>
<dbReference type="RefSeq" id="WP_203325174.1">
    <property type="nucleotide sequence ID" value="NZ_CP069213.1"/>
</dbReference>
<dbReference type="SUPFAM" id="SSF53850">
    <property type="entry name" value="Periplasmic binding protein-like II"/>
    <property type="match status" value="1"/>
</dbReference>
<evidence type="ECO:0000259" key="4">
    <source>
        <dbReference type="Pfam" id="PF00497"/>
    </source>
</evidence>
<evidence type="ECO:0000256" key="1">
    <source>
        <dbReference type="ARBA" id="ARBA00010333"/>
    </source>
</evidence>
<organism evidence="5 6">
    <name type="scientific">Shewanella litorisediminis</name>
    <dbReference type="NCBI Taxonomy" id="1173586"/>
    <lineage>
        <taxon>Bacteria</taxon>
        <taxon>Pseudomonadati</taxon>
        <taxon>Pseudomonadota</taxon>
        <taxon>Gammaproteobacteria</taxon>
        <taxon>Alteromonadales</taxon>
        <taxon>Shewanellaceae</taxon>
        <taxon>Shewanella</taxon>
    </lineage>
</organism>
<proteinExistence type="inferred from homology"/>
<evidence type="ECO:0000313" key="6">
    <source>
        <dbReference type="Proteomes" id="UP000596252"/>
    </source>
</evidence>
<name>A0ABX7G2H3_9GAMM</name>
<dbReference type="Proteomes" id="UP000596252">
    <property type="component" value="Chromosome"/>
</dbReference>
<keyword evidence="2 3" id="KW-0732">Signal</keyword>
<protein>
    <submittedName>
        <fullName evidence="5">Transporter substrate-binding domain-containing protein</fullName>
    </submittedName>
</protein>
<comment type="similarity">
    <text evidence="1">Belongs to the bacterial solute-binding protein 3 family.</text>
</comment>
<feature type="chain" id="PRO_5045265647" evidence="3">
    <location>
        <begin position="24"/>
        <end position="267"/>
    </location>
</feature>
<evidence type="ECO:0000256" key="3">
    <source>
        <dbReference type="SAM" id="SignalP"/>
    </source>
</evidence>
<feature type="signal peptide" evidence="3">
    <location>
        <begin position="1"/>
        <end position="23"/>
    </location>
</feature>